<keyword evidence="3" id="KW-1185">Reference proteome</keyword>
<evidence type="ECO:0000256" key="1">
    <source>
        <dbReference type="SAM" id="Phobius"/>
    </source>
</evidence>
<name>A0A0G3BUI6_9BURK</name>
<evidence type="ECO:0000313" key="2">
    <source>
        <dbReference type="EMBL" id="AKJ31683.1"/>
    </source>
</evidence>
<gene>
    <name evidence="2" type="ORF">AAW51_4992</name>
</gene>
<dbReference type="Proteomes" id="UP000035352">
    <property type="component" value="Chromosome"/>
</dbReference>
<dbReference type="KEGG" id="pbh:AAW51_4992"/>
<dbReference type="EMBL" id="CP011371">
    <property type="protein sequence ID" value="AKJ31683.1"/>
    <property type="molecule type" value="Genomic_DNA"/>
</dbReference>
<keyword evidence="1" id="KW-1133">Transmembrane helix</keyword>
<reference evidence="2 3" key="1">
    <citation type="submission" date="2015-05" db="EMBL/GenBank/DDBJ databases">
        <authorList>
            <person name="Tang B."/>
            <person name="Yu Y."/>
        </authorList>
    </citation>
    <scope>NUCLEOTIDE SEQUENCE [LARGE SCALE GENOMIC DNA]</scope>
    <source>
        <strain evidence="2 3">DSM 7029</strain>
    </source>
</reference>
<accession>A0A0G3BUI6</accession>
<keyword evidence="1" id="KW-0472">Membrane</keyword>
<feature type="transmembrane region" description="Helical" evidence="1">
    <location>
        <begin position="20"/>
        <end position="38"/>
    </location>
</feature>
<dbReference type="AlphaFoldDB" id="A0A0G3BUI6"/>
<proteinExistence type="predicted"/>
<sequence>MKPTATTALPRLALQQRIGMLLFASGWLALMFHMSQWLTPSA</sequence>
<protein>
    <submittedName>
        <fullName evidence="2">Uncharacterized protein</fullName>
    </submittedName>
</protein>
<organism evidence="2 3">
    <name type="scientific">Caldimonas brevitalea</name>
    <dbReference type="NCBI Taxonomy" id="413882"/>
    <lineage>
        <taxon>Bacteria</taxon>
        <taxon>Pseudomonadati</taxon>
        <taxon>Pseudomonadota</taxon>
        <taxon>Betaproteobacteria</taxon>
        <taxon>Burkholderiales</taxon>
        <taxon>Sphaerotilaceae</taxon>
        <taxon>Caldimonas</taxon>
    </lineage>
</organism>
<evidence type="ECO:0000313" key="3">
    <source>
        <dbReference type="Proteomes" id="UP000035352"/>
    </source>
</evidence>
<keyword evidence="1" id="KW-0812">Transmembrane</keyword>
<dbReference type="RefSeq" id="WP_256365026.1">
    <property type="nucleotide sequence ID" value="NZ_CP011371.1"/>
</dbReference>